<feature type="signal peptide" evidence="3">
    <location>
        <begin position="1"/>
        <end position="20"/>
    </location>
</feature>
<sequence length="453" mass="47125">MRGANTSVLVLSGLAALTKAREVNVDDVPVECATICGPIVELTYKCDVDNSFDELKRLKRWKVDDVPANPPPESIQEMRHHIGDAHGVMRRHHHRRPAQDDAQASTPAQEEQRVVPTNAAEAQPAADPSPVFIATLPFAAPAPDPALSTPDAQNTPTPNDAVVIFVVIREHVNERTDNEHPPASPTSVDHLDRLPDGAGTGGTPTDPGSASRASPASRASSSSHPGPSSCTGTAAGTASSSDLPSAATTTAASATATAIINITTAATTSRAAAPAATTPWAPFSPPQVSSSSSFPPSPSAFPEQTTTPQPTPPQQIPPQASSSNPAAQPVVGGGPEKQPDQQQQENRENAERQCICANKSFNVQLLAGLCQSCIRKSGNRANNLDIIMGECNFTEANYTPDKDRLVDTIRVVAQRPFLSSSGNVMGDAGRVKAGSAAAAAVIISLVAGLVLFL</sequence>
<evidence type="ECO:0000256" key="3">
    <source>
        <dbReference type="SAM" id="SignalP"/>
    </source>
</evidence>
<keyword evidence="2" id="KW-1133">Transmembrane helix</keyword>
<evidence type="ECO:0000256" key="2">
    <source>
        <dbReference type="SAM" id="Phobius"/>
    </source>
</evidence>
<dbReference type="AlphaFoldDB" id="A0AA37GDI2"/>
<feature type="chain" id="PRO_5041289057" evidence="3">
    <location>
        <begin position="21"/>
        <end position="453"/>
    </location>
</feature>
<protein>
    <submittedName>
        <fullName evidence="4">Uncharacterized protein</fullName>
    </submittedName>
</protein>
<evidence type="ECO:0000256" key="1">
    <source>
        <dbReference type="SAM" id="MobiDB-lite"/>
    </source>
</evidence>
<evidence type="ECO:0000313" key="5">
    <source>
        <dbReference type="Proteomes" id="UP001055172"/>
    </source>
</evidence>
<feature type="region of interest" description="Disordered" evidence="1">
    <location>
        <begin position="173"/>
        <end position="244"/>
    </location>
</feature>
<accession>A0AA37GDI2</accession>
<keyword evidence="2" id="KW-0812">Transmembrane</keyword>
<keyword evidence="2" id="KW-0472">Membrane</keyword>
<name>A0AA37GDI2_9PEZI</name>
<feature type="compositionally biased region" description="Low complexity" evidence="1">
    <location>
        <begin position="276"/>
        <end position="308"/>
    </location>
</feature>
<feature type="compositionally biased region" description="Low complexity" evidence="1">
    <location>
        <begin position="203"/>
        <end position="229"/>
    </location>
</feature>
<reference evidence="4 5" key="1">
    <citation type="submission" date="2021-07" db="EMBL/GenBank/DDBJ databases">
        <title>Genome data of Colletotrichum spaethianum.</title>
        <authorList>
            <person name="Utami Y.D."/>
            <person name="Hiruma K."/>
        </authorList>
    </citation>
    <scope>NUCLEOTIDE SEQUENCE [LARGE SCALE GENOMIC DNA]</scope>
    <source>
        <strain evidence="4 5">MAFF 242679</strain>
    </source>
</reference>
<feature type="region of interest" description="Disordered" evidence="1">
    <location>
        <begin position="89"/>
        <end position="125"/>
    </location>
</feature>
<feature type="region of interest" description="Disordered" evidence="1">
    <location>
        <begin position="276"/>
        <end position="346"/>
    </location>
</feature>
<dbReference type="Proteomes" id="UP001055172">
    <property type="component" value="Unassembled WGS sequence"/>
</dbReference>
<evidence type="ECO:0000313" key="4">
    <source>
        <dbReference type="EMBL" id="GJC78694.1"/>
    </source>
</evidence>
<comment type="caution">
    <text evidence="4">The sequence shown here is derived from an EMBL/GenBank/DDBJ whole genome shotgun (WGS) entry which is preliminary data.</text>
</comment>
<organism evidence="4 5">
    <name type="scientific">Colletotrichum liriopes</name>
    <dbReference type="NCBI Taxonomy" id="708192"/>
    <lineage>
        <taxon>Eukaryota</taxon>
        <taxon>Fungi</taxon>
        <taxon>Dikarya</taxon>
        <taxon>Ascomycota</taxon>
        <taxon>Pezizomycotina</taxon>
        <taxon>Sordariomycetes</taxon>
        <taxon>Hypocreomycetidae</taxon>
        <taxon>Glomerellales</taxon>
        <taxon>Glomerellaceae</taxon>
        <taxon>Colletotrichum</taxon>
        <taxon>Colletotrichum spaethianum species complex</taxon>
    </lineage>
</organism>
<keyword evidence="5" id="KW-1185">Reference proteome</keyword>
<gene>
    <name evidence="4" type="ORF">ColLi_01532</name>
</gene>
<proteinExistence type="predicted"/>
<feature type="compositionally biased region" description="Low complexity" evidence="1">
    <location>
        <begin position="317"/>
        <end position="329"/>
    </location>
</feature>
<feature type="transmembrane region" description="Helical" evidence="2">
    <location>
        <begin position="433"/>
        <end position="452"/>
    </location>
</feature>
<keyword evidence="3" id="KW-0732">Signal</keyword>
<dbReference type="EMBL" id="BPPX01000003">
    <property type="protein sequence ID" value="GJC78694.1"/>
    <property type="molecule type" value="Genomic_DNA"/>
</dbReference>